<name>A0A644YJG9_9ZZZZ</name>
<feature type="domain" description="Transcription elongation factor GreA/GreB C-terminal" evidence="1">
    <location>
        <begin position="84"/>
        <end position="156"/>
    </location>
</feature>
<dbReference type="GO" id="GO:0003677">
    <property type="term" value="F:DNA binding"/>
    <property type="evidence" value="ECO:0007669"/>
    <property type="project" value="InterPro"/>
</dbReference>
<reference evidence="3" key="1">
    <citation type="submission" date="2019-08" db="EMBL/GenBank/DDBJ databases">
        <authorList>
            <person name="Kucharzyk K."/>
            <person name="Murdoch R.W."/>
            <person name="Higgins S."/>
            <person name="Loffler F."/>
        </authorList>
    </citation>
    <scope>NUCLEOTIDE SEQUENCE</scope>
</reference>
<feature type="domain" description="Regulator of nucleoside diphosphate kinase N-terminal" evidence="2">
    <location>
        <begin position="36"/>
        <end position="77"/>
    </location>
</feature>
<proteinExistence type="predicted"/>
<accession>A0A644YJG9</accession>
<dbReference type="PANTHER" id="PTHR30437:SF5">
    <property type="entry name" value="REGULATOR OF NUCLEOSIDE DIPHOSPHATE KINASE"/>
    <property type="match status" value="1"/>
</dbReference>
<keyword evidence="3" id="KW-0418">Kinase</keyword>
<evidence type="ECO:0000259" key="1">
    <source>
        <dbReference type="Pfam" id="PF01272"/>
    </source>
</evidence>
<dbReference type="InterPro" id="IPR023459">
    <property type="entry name" value="Tscrpt_elong_fac_GreA/B_fam"/>
</dbReference>
<dbReference type="GO" id="GO:0032784">
    <property type="term" value="P:regulation of DNA-templated transcription elongation"/>
    <property type="evidence" value="ECO:0007669"/>
    <property type="project" value="InterPro"/>
</dbReference>
<dbReference type="InterPro" id="IPR029462">
    <property type="entry name" value="Rnk_N"/>
</dbReference>
<dbReference type="InterPro" id="IPR036953">
    <property type="entry name" value="GreA/GreB_C_sf"/>
</dbReference>
<organism evidence="3">
    <name type="scientific">bioreactor metagenome</name>
    <dbReference type="NCBI Taxonomy" id="1076179"/>
    <lineage>
        <taxon>unclassified sequences</taxon>
        <taxon>metagenomes</taxon>
        <taxon>ecological metagenomes</taxon>
    </lineage>
</organism>
<dbReference type="GO" id="GO:0016301">
    <property type="term" value="F:kinase activity"/>
    <property type="evidence" value="ECO:0007669"/>
    <property type="project" value="UniProtKB-KW"/>
</dbReference>
<dbReference type="AlphaFoldDB" id="A0A644YJG9"/>
<dbReference type="InterPro" id="IPR001437">
    <property type="entry name" value="Tscrpt_elong_fac_GreA/B_C"/>
</dbReference>
<evidence type="ECO:0000259" key="2">
    <source>
        <dbReference type="Pfam" id="PF14760"/>
    </source>
</evidence>
<dbReference type="Pfam" id="PF01272">
    <property type="entry name" value="GreA_GreB"/>
    <property type="match status" value="1"/>
</dbReference>
<dbReference type="EMBL" id="VSSQ01005270">
    <property type="protein sequence ID" value="MPM28489.1"/>
    <property type="molecule type" value="Genomic_DNA"/>
</dbReference>
<dbReference type="SUPFAM" id="SSF54534">
    <property type="entry name" value="FKBP-like"/>
    <property type="match status" value="1"/>
</dbReference>
<dbReference type="PANTHER" id="PTHR30437">
    <property type="entry name" value="TRANSCRIPTION ELONGATION FACTOR GREA"/>
    <property type="match status" value="1"/>
</dbReference>
<gene>
    <name evidence="3" type="primary">rnk_7</name>
    <name evidence="3" type="ORF">SDC9_75015</name>
</gene>
<dbReference type="GO" id="GO:0006354">
    <property type="term" value="P:DNA-templated transcription elongation"/>
    <property type="evidence" value="ECO:0007669"/>
    <property type="project" value="TreeGrafter"/>
</dbReference>
<protein>
    <submittedName>
        <fullName evidence="3">Regulator of nucleoside diphosphate kinase</fullName>
    </submittedName>
</protein>
<dbReference type="Gene3D" id="3.10.50.30">
    <property type="entry name" value="Transcription elongation factor, GreA/GreB, C-terminal domain"/>
    <property type="match status" value="1"/>
</dbReference>
<comment type="caution">
    <text evidence="3">The sequence shown here is derived from an EMBL/GenBank/DDBJ whole genome shotgun (WGS) entry which is preliminary data.</text>
</comment>
<dbReference type="GO" id="GO:0070063">
    <property type="term" value="F:RNA polymerase binding"/>
    <property type="evidence" value="ECO:0007669"/>
    <property type="project" value="InterPro"/>
</dbReference>
<evidence type="ECO:0000313" key="3">
    <source>
        <dbReference type="EMBL" id="MPM28489.1"/>
    </source>
</evidence>
<dbReference type="Pfam" id="PF14760">
    <property type="entry name" value="Rnk_N"/>
    <property type="match status" value="1"/>
</dbReference>
<keyword evidence="3" id="KW-0808">Transferase</keyword>
<sequence length="166" mass="18304">MKGSFLFCPANVQGTQTRTSGFLHYWKGVAAMSADIYITTIDRDRIKAILDKMREPNQPVDESAKKLACEFSRAIVVDSRQVSGDVITMNTKALLRLNDEDVEVSLVYPEDADLGAMKLSVCSPIGTAILGYREGSTVEWDVPSGTSKIQIKKILYQPEAAGDYHL</sequence>